<evidence type="ECO:0000259" key="13">
    <source>
        <dbReference type="PROSITE" id="PS50109"/>
    </source>
</evidence>
<evidence type="ECO:0000313" key="16">
    <source>
        <dbReference type="Proteomes" id="UP000325218"/>
    </source>
</evidence>
<organism evidence="15 16">
    <name type="scientific">Paenibacillus faecis</name>
    <dbReference type="NCBI Taxonomy" id="862114"/>
    <lineage>
        <taxon>Bacteria</taxon>
        <taxon>Bacillati</taxon>
        <taxon>Bacillota</taxon>
        <taxon>Bacilli</taxon>
        <taxon>Bacillales</taxon>
        <taxon>Paenibacillaceae</taxon>
        <taxon>Paenibacillus</taxon>
    </lineage>
</organism>
<dbReference type="Proteomes" id="UP000325218">
    <property type="component" value="Unassembled WGS sequence"/>
</dbReference>
<dbReference type="AlphaFoldDB" id="A0A5D0CQU3"/>
<evidence type="ECO:0000256" key="5">
    <source>
        <dbReference type="ARBA" id="ARBA00022553"/>
    </source>
</evidence>
<keyword evidence="6" id="KW-0808">Transferase</keyword>
<keyword evidence="12" id="KW-0812">Transmembrane</keyword>
<name>A0A5D0CQU3_9BACL</name>
<evidence type="ECO:0000256" key="6">
    <source>
        <dbReference type="ARBA" id="ARBA00022679"/>
    </source>
</evidence>
<dbReference type="SUPFAM" id="SSF55874">
    <property type="entry name" value="ATPase domain of HSP90 chaperone/DNA topoisomerase II/histidine kinase"/>
    <property type="match status" value="1"/>
</dbReference>
<dbReference type="InterPro" id="IPR003594">
    <property type="entry name" value="HATPase_dom"/>
</dbReference>
<dbReference type="EC" id="2.7.13.3" evidence="3"/>
<proteinExistence type="predicted"/>
<keyword evidence="8 15" id="KW-0418">Kinase</keyword>
<evidence type="ECO:0000259" key="14">
    <source>
        <dbReference type="PROSITE" id="PS50885"/>
    </source>
</evidence>
<dbReference type="Gene3D" id="6.10.340.10">
    <property type="match status" value="1"/>
</dbReference>
<keyword evidence="9" id="KW-0067">ATP-binding</keyword>
<feature type="domain" description="HAMP" evidence="14">
    <location>
        <begin position="190"/>
        <end position="243"/>
    </location>
</feature>
<dbReference type="EMBL" id="VSDO01000003">
    <property type="protein sequence ID" value="TYA12128.1"/>
    <property type="molecule type" value="Genomic_DNA"/>
</dbReference>
<evidence type="ECO:0000256" key="10">
    <source>
        <dbReference type="ARBA" id="ARBA00023012"/>
    </source>
</evidence>
<dbReference type="InterPro" id="IPR005467">
    <property type="entry name" value="His_kinase_dom"/>
</dbReference>
<dbReference type="Gene3D" id="1.10.287.130">
    <property type="match status" value="1"/>
</dbReference>
<keyword evidence="16" id="KW-1185">Reference proteome</keyword>
<dbReference type="InterPro" id="IPR036890">
    <property type="entry name" value="HATPase_C_sf"/>
</dbReference>
<keyword evidence="12" id="KW-1133">Transmembrane helix</keyword>
<keyword evidence="5" id="KW-0597">Phosphoprotein</keyword>
<dbReference type="InterPro" id="IPR050736">
    <property type="entry name" value="Sensor_HK_Regulatory"/>
</dbReference>
<dbReference type="GO" id="GO:0005524">
    <property type="term" value="F:ATP binding"/>
    <property type="evidence" value="ECO:0007669"/>
    <property type="project" value="UniProtKB-KW"/>
</dbReference>
<dbReference type="GO" id="GO:0005886">
    <property type="term" value="C:plasma membrane"/>
    <property type="evidence" value="ECO:0007669"/>
    <property type="project" value="UniProtKB-SubCell"/>
</dbReference>
<dbReference type="PANTHER" id="PTHR43711:SF1">
    <property type="entry name" value="HISTIDINE KINASE 1"/>
    <property type="match status" value="1"/>
</dbReference>
<sequence length="493" mass="55362">MEMKPVSIRTRLHRMIVWILTLSLVCTLLTWCVMLLIGQSRVNSENYYERMIPGIQERLWEEGGRVLDPAAASELDAVIPPEGFKYKVVDKSGEFLYGTYPDRSDVPPAKLMERLNKVARGSEHDYIQYVPLLDGHDQMGGALLLSYKLKVTPIRASDSLLVKAGVPLFLCIPFVYIVLFTILFVRRFDREIKGPLDQLITATGHIRQQDLQFTLTQGGTITEIRDLTGAFERMRKELADSLHREWKLQKDRKEMIAALAHDIRTPLTVIQGHVEGLEEARRRNIDRFDRYLHVIKANVDRAVKLVRDLNQTAVLEQDSFQLGKVAFDPAEYLEEKAGEYESWCEKEGVRFVCRMTDARETPESPKLLADPDRLSQVLDNLVSNSLRFAERGEIRLTARIGGERLELVLADNGPGFEPGKEAEVFQAFYQGGTGVSRRKGHAGLGLYIAKTIVDKHGGEIAASRGEDGGAVVTVTLPMGEGRKDETAAGAGRQ</sequence>
<feature type="domain" description="Histidine kinase" evidence="13">
    <location>
        <begin position="258"/>
        <end position="480"/>
    </location>
</feature>
<evidence type="ECO:0000256" key="4">
    <source>
        <dbReference type="ARBA" id="ARBA00022475"/>
    </source>
</evidence>
<dbReference type="Pfam" id="PF02518">
    <property type="entry name" value="HATPase_c"/>
    <property type="match status" value="1"/>
</dbReference>
<dbReference type="PROSITE" id="PS50885">
    <property type="entry name" value="HAMP"/>
    <property type="match status" value="1"/>
</dbReference>
<evidence type="ECO:0000256" key="3">
    <source>
        <dbReference type="ARBA" id="ARBA00012438"/>
    </source>
</evidence>
<dbReference type="Pfam" id="PF00672">
    <property type="entry name" value="HAMP"/>
    <property type="match status" value="1"/>
</dbReference>
<evidence type="ECO:0000256" key="11">
    <source>
        <dbReference type="ARBA" id="ARBA00023136"/>
    </source>
</evidence>
<comment type="subcellular location">
    <subcellularLocation>
        <location evidence="2">Cell membrane</location>
        <topology evidence="2">Multi-pass membrane protein</topology>
    </subcellularLocation>
</comment>
<evidence type="ECO:0000256" key="7">
    <source>
        <dbReference type="ARBA" id="ARBA00022741"/>
    </source>
</evidence>
<dbReference type="SMART" id="SM00388">
    <property type="entry name" value="HisKA"/>
    <property type="match status" value="1"/>
</dbReference>
<dbReference type="GO" id="GO:0000155">
    <property type="term" value="F:phosphorelay sensor kinase activity"/>
    <property type="evidence" value="ECO:0007669"/>
    <property type="project" value="InterPro"/>
</dbReference>
<dbReference type="SUPFAM" id="SSF158472">
    <property type="entry name" value="HAMP domain-like"/>
    <property type="match status" value="1"/>
</dbReference>
<dbReference type="CDD" id="cd00082">
    <property type="entry name" value="HisKA"/>
    <property type="match status" value="1"/>
</dbReference>
<keyword evidence="7" id="KW-0547">Nucleotide-binding</keyword>
<dbReference type="Gene3D" id="3.30.565.10">
    <property type="entry name" value="Histidine kinase-like ATPase, C-terminal domain"/>
    <property type="match status" value="1"/>
</dbReference>
<protein>
    <recommendedName>
        <fullName evidence="3">histidine kinase</fullName>
        <ecNumber evidence="3">2.7.13.3</ecNumber>
    </recommendedName>
</protein>
<dbReference type="PANTHER" id="PTHR43711">
    <property type="entry name" value="TWO-COMPONENT HISTIDINE KINASE"/>
    <property type="match status" value="1"/>
</dbReference>
<evidence type="ECO:0000256" key="1">
    <source>
        <dbReference type="ARBA" id="ARBA00000085"/>
    </source>
</evidence>
<feature type="transmembrane region" description="Helical" evidence="12">
    <location>
        <begin position="12"/>
        <end position="37"/>
    </location>
</feature>
<accession>A0A5D0CQU3</accession>
<dbReference type="InterPro" id="IPR003661">
    <property type="entry name" value="HisK_dim/P_dom"/>
</dbReference>
<dbReference type="SMART" id="SM00304">
    <property type="entry name" value="HAMP"/>
    <property type="match status" value="1"/>
</dbReference>
<evidence type="ECO:0000313" key="15">
    <source>
        <dbReference type="EMBL" id="TYA12128.1"/>
    </source>
</evidence>
<dbReference type="OrthoDB" id="84942at2"/>
<gene>
    <name evidence="15" type="ORF">FRY98_15505</name>
</gene>
<dbReference type="PRINTS" id="PR00344">
    <property type="entry name" value="BCTRLSENSOR"/>
</dbReference>
<dbReference type="RefSeq" id="WP_148453542.1">
    <property type="nucleotide sequence ID" value="NZ_VSDO01000003.1"/>
</dbReference>
<evidence type="ECO:0000256" key="9">
    <source>
        <dbReference type="ARBA" id="ARBA00022840"/>
    </source>
</evidence>
<dbReference type="CDD" id="cd00075">
    <property type="entry name" value="HATPase"/>
    <property type="match status" value="1"/>
</dbReference>
<dbReference type="PROSITE" id="PS50109">
    <property type="entry name" value="HIS_KIN"/>
    <property type="match status" value="1"/>
</dbReference>
<dbReference type="InterPro" id="IPR003660">
    <property type="entry name" value="HAMP_dom"/>
</dbReference>
<keyword evidence="4" id="KW-1003">Cell membrane</keyword>
<feature type="transmembrane region" description="Helical" evidence="12">
    <location>
        <begin position="164"/>
        <end position="185"/>
    </location>
</feature>
<dbReference type="SMART" id="SM00387">
    <property type="entry name" value="HATPase_c"/>
    <property type="match status" value="1"/>
</dbReference>
<evidence type="ECO:0000256" key="2">
    <source>
        <dbReference type="ARBA" id="ARBA00004651"/>
    </source>
</evidence>
<comment type="catalytic activity">
    <reaction evidence="1">
        <text>ATP + protein L-histidine = ADP + protein N-phospho-L-histidine.</text>
        <dbReference type="EC" id="2.7.13.3"/>
    </reaction>
</comment>
<dbReference type="SUPFAM" id="SSF47384">
    <property type="entry name" value="Homodimeric domain of signal transducing histidine kinase"/>
    <property type="match status" value="1"/>
</dbReference>
<comment type="caution">
    <text evidence="15">The sequence shown here is derived from an EMBL/GenBank/DDBJ whole genome shotgun (WGS) entry which is preliminary data.</text>
</comment>
<evidence type="ECO:0000256" key="12">
    <source>
        <dbReference type="SAM" id="Phobius"/>
    </source>
</evidence>
<evidence type="ECO:0000256" key="8">
    <source>
        <dbReference type="ARBA" id="ARBA00022777"/>
    </source>
</evidence>
<reference evidence="15 16" key="1">
    <citation type="submission" date="2019-08" db="EMBL/GenBank/DDBJ databases">
        <title>Genome sequencing of Paenibacillus faecis DSM 23593(T).</title>
        <authorList>
            <person name="Kook J.-K."/>
            <person name="Park S.-N."/>
            <person name="Lim Y.K."/>
        </authorList>
    </citation>
    <scope>NUCLEOTIDE SEQUENCE [LARGE SCALE GENOMIC DNA]</scope>
    <source>
        <strain evidence="15 16">DSM 23593</strain>
    </source>
</reference>
<keyword evidence="11 12" id="KW-0472">Membrane</keyword>
<dbReference type="InterPro" id="IPR004358">
    <property type="entry name" value="Sig_transdc_His_kin-like_C"/>
</dbReference>
<dbReference type="Pfam" id="PF00512">
    <property type="entry name" value="HisKA"/>
    <property type="match status" value="1"/>
</dbReference>
<keyword evidence="10" id="KW-0902">Two-component regulatory system</keyword>
<dbReference type="InterPro" id="IPR036097">
    <property type="entry name" value="HisK_dim/P_sf"/>
</dbReference>